<dbReference type="PANTHER" id="PTHR46766:SF1">
    <property type="entry name" value="GLUTAMINE-RICH PROTEIN 2"/>
    <property type="match status" value="1"/>
</dbReference>
<gene>
    <name evidence="4" type="ORF">DAVIS_05384</name>
</gene>
<evidence type="ECO:0000256" key="1">
    <source>
        <dbReference type="ARBA" id="ARBA00010652"/>
    </source>
</evidence>
<evidence type="ECO:0000313" key="5">
    <source>
        <dbReference type="Proteomes" id="UP000257451"/>
    </source>
</evidence>
<accession>A0A3E2MN76</accession>
<dbReference type="Proteomes" id="UP000257451">
    <property type="component" value="Unassembled WGS sequence"/>
</dbReference>
<evidence type="ECO:0000259" key="3">
    <source>
        <dbReference type="Pfam" id="PF00823"/>
    </source>
</evidence>
<feature type="compositionally biased region" description="Basic and acidic residues" evidence="2">
    <location>
        <begin position="356"/>
        <end position="367"/>
    </location>
</feature>
<dbReference type="EMBL" id="PEDF01000206">
    <property type="protein sequence ID" value="RFZ32445.1"/>
    <property type="molecule type" value="Genomic_DNA"/>
</dbReference>
<dbReference type="InterPro" id="IPR038332">
    <property type="entry name" value="PPE_sf"/>
</dbReference>
<feature type="domain" description="PPE" evidence="3">
    <location>
        <begin position="4"/>
        <end position="158"/>
    </location>
</feature>
<protein>
    <submittedName>
        <fullName evidence="4">Putative PPE family immunogenic protein PPE68</fullName>
    </submittedName>
</protein>
<feature type="region of interest" description="Disordered" evidence="2">
    <location>
        <begin position="307"/>
        <end position="367"/>
    </location>
</feature>
<dbReference type="Gene3D" id="1.20.1260.20">
    <property type="entry name" value="PPE superfamily"/>
    <property type="match status" value="1"/>
</dbReference>
<dbReference type="PANTHER" id="PTHR46766">
    <property type="entry name" value="GLUTAMINE-RICH PROTEIN 2"/>
    <property type="match status" value="1"/>
</dbReference>
<comment type="similarity">
    <text evidence="1">Belongs to the mycobacterial PPE family.</text>
</comment>
<sequence>MMLWHAMPPELNTARLMAGAGAAPMLAAAMGWQGLAAALDAQAGEVFVRLNSLGQLWTGAGSDTAIAAAMPMVSWLATASAQAQTRAAKATAQAAAYTQALAETPSLPEIAQNHVTTATLTATNFFGVNTVPIAVNEADYFVRMWNQAAAAMDSYQAETIINTIFDKLEPLKPILASVGRFVTTGLDQAARIAPSVALPSKEAIGEAVAQVSTVSSSAQQLAQMVQQTTTLFSHTGGAAAAVSDAEQGTQVGLLGVSPLSNHPLAGGSGPSVGSGLIRADSVPGSGGLLARTSLMAQLTDKPNAALSAPATASAAPSATAGTAPLGPIRHSAPTSSATTSSGRAVRTLVLPELDQTDPHSWDDGEDW</sequence>
<dbReference type="Pfam" id="PF00823">
    <property type="entry name" value="PPE"/>
    <property type="match status" value="1"/>
</dbReference>
<evidence type="ECO:0000256" key="2">
    <source>
        <dbReference type="SAM" id="MobiDB-lite"/>
    </source>
</evidence>
<dbReference type="InterPro" id="IPR000030">
    <property type="entry name" value="PPE_dom"/>
</dbReference>
<comment type="caution">
    <text evidence="4">The sequence shown here is derived from an EMBL/GenBank/DDBJ whole genome shotgun (WGS) entry which is preliminary data.</text>
</comment>
<proteinExistence type="inferred from homology"/>
<dbReference type="GO" id="GO:0052572">
    <property type="term" value="P:response to host immune response"/>
    <property type="evidence" value="ECO:0007669"/>
    <property type="project" value="TreeGrafter"/>
</dbReference>
<name>A0A3E2MN76_MYCMR</name>
<feature type="compositionally biased region" description="Low complexity" evidence="2">
    <location>
        <begin position="307"/>
        <end position="341"/>
    </location>
</feature>
<evidence type="ECO:0000313" key="4">
    <source>
        <dbReference type="EMBL" id="RFZ32445.1"/>
    </source>
</evidence>
<dbReference type="SUPFAM" id="SSF140459">
    <property type="entry name" value="PE/PPE dimer-like"/>
    <property type="match status" value="1"/>
</dbReference>
<dbReference type="AlphaFoldDB" id="A0A3E2MN76"/>
<reference evidence="4 5" key="1">
    <citation type="journal article" date="2018" name="Sci. Rep.">
        <title>Extensive genomic diversity among Mycobacterium marinum strains revealed by whole genome sequencing.</title>
        <authorList>
            <person name="Das S."/>
            <person name="Pettersson B.M."/>
            <person name="Behra P.R."/>
            <person name="Mallick A."/>
            <person name="Cheramie M."/>
            <person name="Ramesh M."/>
            <person name="Shirreff L."/>
            <person name="DuCote T."/>
            <person name="Dasgupta S."/>
            <person name="Ennis D.G."/>
            <person name="Kirsebom L.A."/>
        </authorList>
    </citation>
    <scope>NUCLEOTIDE SEQUENCE [LARGE SCALE GENOMIC DNA]</scope>
    <source>
        <strain evidence="4 5">Davis1</strain>
    </source>
</reference>
<organism evidence="4 5">
    <name type="scientific">Mycobacterium marinum</name>
    <dbReference type="NCBI Taxonomy" id="1781"/>
    <lineage>
        <taxon>Bacteria</taxon>
        <taxon>Bacillati</taxon>
        <taxon>Actinomycetota</taxon>
        <taxon>Actinomycetes</taxon>
        <taxon>Mycobacteriales</taxon>
        <taxon>Mycobacteriaceae</taxon>
        <taxon>Mycobacterium</taxon>
        <taxon>Mycobacterium ulcerans group</taxon>
    </lineage>
</organism>